<dbReference type="Gene3D" id="3.40.50.300">
    <property type="entry name" value="P-loop containing nucleotide triphosphate hydrolases"/>
    <property type="match status" value="1"/>
</dbReference>
<evidence type="ECO:0000256" key="3">
    <source>
        <dbReference type="ARBA" id="ARBA00022741"/>
    </source>
</evidence>
<evidence type="ECO:0000313" key="11">
    <source>
        <dbReference type="Proteomes" id="UP001153076"/>
    </source>
</evidence>
<evidence type="ECO:0000256" key="1">
    <source>
        <dbReference type="ARBA" id="ARBA00004123"/>
    </source>
</evidence>
<dbReference type="GO" id="GO:0080188">
    <property type="term" value="P:gene silencing by siRNA-directed DNA methylation"/>
    <property type="evidence" value="ECO:0007669"/>
    <property type="project" value="InterPro"/>
</dbReference>
<dbReference type="GO" id="GO:0004386">
    <property type="term" value="F:helicase activity"/>
    <property type="evidence" value="ECO:0007669"/>
    <property type="project" value="UniProtKB-KW"/>
</dbReference>
<dbReference type="InterPro" id="IPR003653">
    <property type="entry name" value="Peptidase_C48_C"/>
</dbReference>
<comment type="caution">
    <text evidence="10">The sequence shown here is derived from an EMBL/GenBank/DDBJ whole genome shotgun (WGS) entry which is preliminary data.</text>
</comment>
<comment type="subcellular location">
    <subcellularLocation>
        <location evidence="1">Nucleus</location>
    </subcellularLocation>
</comment>
<keyword evidence="7" id="KW-0539">Nucleus</keyword>
<dbReference type="Pfam" id="PF02902">
    <property type="entry name" value="Peptidase_C48"/>
    <property type="match status" value="1"/>
</dbReference>
<dbReference type="GO" id="GO:0005524">
    <property type="term" value="F:ATP binding"/>
    <property type="evidence" value="ECO:0007669"/>
    <property type="project" value="UniProtKB-KW"/>
</dbReference>
<evidence type="ECO:0000313" key="10">
    <source>
        <dbReference type="EMBL" id="KAJ8433433.1"/>
    </source>
</evidence>
<dbReference type="AlphaFoldDB" id="A0A9Q1JYH1"/>
<dbReference type="SUPFAM" id="SSF52540">
    <property type="entry name" value="P-loop containing nucleoside triphosphate hydrolases"/>
    <property type="match status" value="1"/>
</dbReference>
<evidence type="ECO:0000259" key="9">
    <source>
        <dbReference type="Pfam" id="PF02902"/>
    </source>
</evidence>
<keyword evidence="11" id="KW-1185">Reference proteome</keyword>
<dbReference type="GO" id="GO:0008234">
    <property type="term" value="F:cysteine-type peptidase activity"/>
    <property type="evidence" value="ECO:0007669"/>
    <property type="project" value="InterPro"/>
</dbReference>
<evidence type="ECO:0008006" key="12">
    <source>
        <dbReference type="Google" id="ProtNLM"/>
    </source>
</evidence>
<dbReference type="InterPro" id="IPR044567">
    <property type="entry name" value="CLSY/DRD1"/>
</dbReference>
<protein>
    <recommendedName>
        <fullName evidence="12">Ubiquitin-like protease family profile domain-containing protein</fullName>
    </recommendedName>
</protein>
<evidence type="ECO:0000259" key="8">
    <source>
        <dbReference type="Pfam" id="PF00271"/>
    </source>
</evidence>
<feature type="domain" description="Ubiquitin-like protease family profile" evidence="9">
    <location>
        <begin position="164"/>
        <end position="283"/>
    </location>
</feature>
<dbReference type="PANTHER" id="PTHR45821:SF1">
    <property type="entry name" value="ATP-DEPENDENT HELICASE FAMILY PROTEIN-RELATED"/>
    <property type="match status" value="1"/>
</dbReference>
<evidence type="ECO:0000256" key="6">
    <source>
        <dbReference type="ARBA" id="ARBA00022840"/>
    </source>
</evidence>
<sequence>MPSYDKFDELIDKIDVGERVEAKFFHNLLAWCQRDGEEFEMFMECGDSSTEQREMSMDRVNNSHNARVSFGSIKACGEGISVVGASQIIKLDVHFNPSMSHQAIGRAFGLDQESLLMCAKSKMKVQLFETILEDKGTLVACKGNCDQQNSLEAQNSDTLKVLNANVNRVMNHVVDNETTKSNKHMTDTCATTYIAHPPKSTEYNFSKDDMRAATELTKPISVGGLNFLHKEDKKVNVYILMNDRAVHWFLIVVDLQRRHVAFLNSSPLNKSNDFRCTFLSRMEKFTGC</sequence>
<proteinExistence type="predicted"/>
<evidence type="ECO:0000256" key="7">
    <source>
        <dbReference type="ARBA" id="ARBA00023242"/>
    </source>
</evidence>
<keyword evidence="2" id="KW-0645">Protease</keyword>
<reference evidence="10" key="1">
    <citation type="submission" date="2022-04" db="EMBL/GenBank/DDBJ databases">
        <title>Carnegiea gigantea Genome sequencing and assembly v2.</title>
        <authorList>
            <person name="Copetti D."/>
            <person name="Sanderson M.J."/>
            <person name="Burquez A."/>
            <person name="Wojciechowski M.F."/>
        </authorList>
    </citation>
    <scope>NUCLEOTIDE SEQUENCE</scope>
    <source>
        <strain evidence="10">SGP5-SGP5p</strain>
        <tissue evidence="10">Aerial part</tissue>
    </source>
</reference>
<dbReference type="PANTHER" id="PTHR45821">
    <property type="entry name" value="SNF2 DOMAIN-CONTAINING PROTEIN CLASSY 2-RELATED"/>
    <property type="match status" value="1"/>
</dbReference>
<keyword evidence="4" id="KW-0378">Hydrolase</keyword>
<evidence type="ECO:0000256" key="5">
    <source>
        <dbReference type="ARBA" id="ARBA00022806"/>
    </source>
</evidence>
<keyword evidence="3" id="KW-0547">Nucleotide-binding</keyword>
<dbReference type="InterPro" id="IPR027417">
    <property type="entry name" value="P-loop_NTPase"/>
</dbReference>
<gene>
    <name evidence="10" type="ORF">Cgig2_008611</name>
</gene>
<name>A0A9Q1JYH1_9CARY</name>
<feature type="domain" description="Helicase C-terminal" evidence="8">
    <location>
        <begin position="39"/>
        <end position="107"/>
    </location>
</feature>
<dbReference type="GO" id="GO:0006508">
    <property type="term" value="P:proteolysis"/>
    <property type="evidence" value="ECO:0007669"/>
    <property type="project" value="UniProtKB-KW"/>
</dbReference>
<evidence type="ECO:0000256" key="2">
    <source>
        <dbReference type="ARBA" id="ARBA00022670"/>
    </source>
</evidence>
<dbReference type="Proteomes" id="UP001153076">
    <property type="component" value="Unassembled WGS sequence"/>
</dbReference>
<evidence type="ECO:0000256" key="4">
    <source>
        <dbReference type="ARBA" id="ARBA00022801"/>
    </source>
</evidence>
<keyword evidence="5" id="KW-0347">Helicase</keyword>
<dbReference type="InterPro" id="IPR001650">
    <property type="entry name" value="Helicase_C-like"/>
</dbReference>
<organism evidence="10 11">
    <name type="scientific">Carnegiea gigantea</name>
    <dbReference type="NCBI Taxonomy" id="171969"/>
    <lineage>
        <taxon>Eukaryota</taxon>
        <taxon>Viridiplantae</taxon>
        <taxon>Streptophyta</taxon>
        <taxon>Embryophyta</taxon>
        <taxon>Tracheophyta</taxon>
        <taxon>Spermatophyta</taxon>
        <taxon>Magnoliopsida</taxon>
        <taxon>eudicotyledons</taxon>
        <taxon>Gunneridae</taxon>
        <taxon>Pentapetalae</taxon>
        <taxon>Caryophyllales</taxon>
        <taxon>Cactineae</taxon>
        <taxon>Cactaceae</taxon>
        <taxon>Cactoideae</taxon>
        <taxon>Echinocereeae</taxon>
        <taxon>Carnegiea</taxon>
    </lineage>
</organism>
<dbReference type="EMBL" id="JAKOGI010000540">
    <property type="protein sequence ID" value="KAJ8433433.1"/>
    <property type="molecule type" value="Genomic_DNA"/>
</dbReference>
<dbReference type="Pfam" id="PF00271">
    <property type="entry name" value="Helicase_C"/>
    <property type="match status" value="1"/>
</dbReference>
<keyword evidence="6" id="KW-0067">ATP-binding</keyword>
<dbReference type="GO" id="GO:0005634">
    <property type="term" value="C:nucleus"/>
    <property type="evidence" value="ECO:0007669"/>
    <property type="project" value="UniProtKB-SubCell"/>
</dbReference>
<accession>A0A9Q1JYH1</accession>